<dbReference type="Pfam" id="PF01019">
    <property type="entry name" value="G_glu_transpept"/>
    <property type="match status" value="1"/>
</dbReference>
<comment type="caution">
    <text evidence="5">The sequence shown here is derived from an EMBL/GenBank/DDBJ whole genome shotgun (WGS) entry which is preliminary data.</text>
</comment>
<feature type="binding site" evidence="4">
    <location>
        <position position="216"/>
    </location>
    <ligand>
        <name>L-glutamate</name>
        <dbReference type="ChEBI" id="CHEBI:29985"/>
    </ligand>
</feature>
<dbReference type="PANTHER" id="PTHR11686">
    <property type="entry name" value="GAMMA GLUTAMYL TRANSPEPTIDASE"/>
    <property type="match status" value="1"/>
</dbReference>
<gene>
    <name evidence="5" type="ORF">V1264_017532</name>
</gene>
<name>A0AAN9BIJ3_9CAEN</name>
<feature type="binding site" evidence="4">
    <location>
        <begin position="192"/>
        <end position="194"/>
    </location>
    <ligand>
        <name>L-glutamate</name>
        <dbReference type="ChEBI" id="CHEBI:29985"/>
    </ligand>
</feature>
<dbReference type="FunFam" id="3.60.20.40:FF:000001">
    <property type="entry name" value="Gamma-glutamyltranspeptidase 1"/>
    <property type="match status" value="1"/>
</dbReference>
<dbReference type="GO" id="GO:0005886">
    <property type="term" value="C:plasma membrane"/>
    <property type="evidence" value="ECO:0007669"/>
    <property type="project" value="TreeGrafter"/>
</dbReference>
<dbReference type="Gene3D" id="1.10.246.130">
    <property type="match status" value="1"/>
</dbReference>
<dbReference type="PROSITE" id="PS00462">
    <property type="entry name" value="G_GLU_TRANSPEPTIDASE"/>
    <property type="match status" value="1"/>
</dbReference>
<dbReference type="FunFam" id="1.10.246.130:FF:000002">
    <property type="entry name" value="glutathione hydrolase 1 proenzyme"/>
    <property type="match status" value="1"/>
</dbReference>
<evidence type="ECO:0000256" key="3">
    <source>
        <dbReference type="PIRSR" id="PIRSR600101-1"/>
    </source>
</evidence>
<dbReference type="InterPro" id="IPR000101">
    <property type="entry name" value="GGT_peptidase"/>
</dbReference>
<feature type="binding site" evidence="4">
    <location>
        <position position="267"/>
    </location>
    <ligand>
        <name>L-glutamate</name>
        <dbReference type="ChEBI" id="CHEBI:29985"/>
    </ligand>
</feature>
<feature type="binding site" evidence="4">
    <location>
        <begin position="244"/>
        <end position="245"/>
    </location>
    <ligand>
        <name>L-glutamate</name>
        <dbReference type="ChEBI" id="CHEBI:29985"/>
    </ligand>
</feature>
<evidence type="ECO:0000256" key="1">
    <source>
        <dbReference type="ARBA" id="ARBA00009381"/>
    </source>
</evidence>
<dbReference type="GO" id="GO:0036374">
    <property type="term" value="F:glutathione hydrolase activity"/>
    <property type="evidence" value="ECO:0007669"/>
    <property type="project" value="InterPro"/>
</dbReference>
<comment type="similarity">
    <text evidence="1">Belongs to the gamma-glutamyltransferase family.</text>
</comment>
<dbReference type="InterPro" id="IPR043137">
    <property type="entry name" value="GGT_ssub_C"/>
</dbReference>
<reference evidence="5 6" key="1">
    <citation type="submission" date="2024-02" db="EMBL/GenBank/DDBJ databases">
        <title>Chromosome-scale genome assembly of the rough periwinkle Littorina saxatilis.</title>
        <authorList>
            <person name="De Jode A."/>
            <person name="Faria R."/>
            <person name="Formenti G."/>
            <person name="Sims Y."/>
            <person name="Smith T.P."/>
            <person name="Tracey A."/>
            <person name="Wood J.M.D."/>
            <person name="Zagrodzka Z.B."/>
            <person name="Johannesson K."/>
            <person name="Butlin R.K."/>
            <person name="Leder E.H."/>
        </authorList>
    </citation>
    <scope>NUCLEOTIDE SEQUENCE [LARGE SCALE GENOMIC DNA]</scope>
    <source>
        <strain evidence="5">Snail1</strain>
        <tissue evidence="5">Muscle</tissue>
    </source>
</reference>
<dbReference type="AlphaFoldDB" id="A0AAN9BIJ3"/>
<keyword evidence="2" id="KW-1202">Platelet aggregation activating toxin</keyword>
<dbReference type="SUPFAM" id="SSF56235">
    <property type="entry name" value="N-terminal nucleophile aminohydrolases (Ntn hydrolases)"/>
    <property type="match status" value="1"/>
</dbReference>
<keyword evidence="2" id="KW-0800">Toxin</keyword>
<feature type="active site" description="Nucleophile" evidence="3">
    <location>
        <position position="174"/>
    </location>
</feature>
<organism evidence="5 6">
    <name type="scientific">Littorina saxatilis</name>
    <dbReference type="NCBI Taxonomy" id="31220"/>
    <lineage>
        <taxon>Eukaryota</taxon>
        <taxon>Metazoa</taxon>
        <taxon>Spiralia</taxon>
        <taxon>Lophotrochozoa</taxon>
        <taxon>Mollusca</taxon>
        <taxon>Gastropoda</taxon>
        <taxon>Caenogastropoda</taxon>
        <taxon>Littorinimorpha</taxon>
        <taxon>Littorinoidea</taxon>
        <taxon>Littorinidae</taxon>
        <taxon>Littorina</taxon>
    </lineage>
</organism>
<dbReference type="InterPro" id="IPR043138">
    <property type="entry name" value="GGT_lsub"/>
</dbReference>
<keyword evidence="6" id="KW-1185">Reference proteome</keyword>
<dbReference type="InterPro" id="IPR029055">
    <property type="entry name" value="Ntn_hydrolases_N"/>
</dbReference>
<protein>
    <recommendedName>
        <fullName evidence="7">Gamma-glutamyltranspeptidase 1</fullName>
    </recommendedName>
</protein>
<proteinExistence type="inferred from homology"/>
<dbReference type="Gene3D" id="3.60.20.40">
    <property type="match status" value="1"/>
</dbReference>
<evidence type="ECO:0008006" key="7">
    <source>
        <dbReference type="Google" id="ProtNLM"/>
    </source>
</evidence>
<dbReference type="Proteomes" id="UP001374579">
    <property type="component" value="Unassembled WGS sequence"/>
</dbReference>
<accession>A0AAN9BIJ3</accession>
<evidence type="ECO:0000256" key="2">
    <source>
        <dbReference type="ARBA" id="ARBA00084097"/>
    </source>
</evidence>
<evidence type="ECO:0000313" key="5">
    <source>
        <dbReference type="EMBL" id="KAK7106260.1"/>
    </source>
</evidence>
<sequence length="362" mass="39469">MILPELSETLRKISEGGEAAFYNGSLTDDLLKDLEDIESIITKEDLLNYKALLKTSSEITLDDGMKVFSTPPPASGVLLSFMLNVLDGYNLTLSDLEGDDNTIRTLHRVVETFKFAYAKRTDLADENFVNVTGLVANLTSRAFADHIRSLITDNSTHNISYYGPTFYDRFTTSTAHLSMVDEEGNAVAVTSTINARFGSKRRGMRTGIVFNDEMDDFSSPNITNIFGIPPSPANFIKPGKRPLSSMCPTVIVDPQGDVRLVVGGAGGSRITTATAYVATRELWLGESVDTAVSALRLHHQLLPDYISYETGFDQKVLNGLEQLGHKTKSANVGKSIVQAISRQGGMLYAASDFRKGGTPDGY</sequence>
<dbReference type="PANTHER" id="PTHR11686:SF9">
    <property type="entry name" value="RE13973P"/>
    <property type="match status" value="1"/>
</dbReference>
<evidence type="ECO:0000256" key="4">
    <source>
        <dbReference type="PIRSR" id="PIRSR600101-2"/>
    </source>
</evidence>
<dbReference type="GO" id="GO:0006751">
    <property type="term" value="P:glutathione catabolic process"/>
    <property type="evidence" value="ECO:0007669"/>
    <property type="project" value="InterPro"/>
</dbReference>
<dbReference type="PRINTS" id="PR01210">
    <property type="entry name" value="GGTRANSPTASE"/>
</dbReference>
<dbReference type="EMBL" id="JBAMIC010000007">
    <property type="protein sequence ID" value="KAK7106260.1"/>
    <property type="molecule type" value="Genomic_DNA"/>
</dbReference>
<evidence type="ECO:0000313" key="6">
    <source>
        <dbReference type="Proteomes" id="UP001374579"/>
    </source>
</evidence>
<dbReference type="InterPro" id="IPR055262">
    <property type="entry name" value="GGT_CS"/>
</dbReference>
<keyword evidence="2" id="KW-1199">Hemostasis impairing toxin</keyword>